<feature type="transmembrane region" description="Helical" evidence="1">
    <location>
        <begin position="179"/>
        <end position="198"/>
    </location>
</feature>
<comment type="caution">
    <text evidence="2">The sequence shown here is derived from an EMBL/GenBank/DDBJ whole genome shotgun (WGS) entry which is preliminary data.</text>
</comment>
<feature type="transmembrane region" description="Helical" evidence="1">
    <location>
        <begin position="210"/>
        <end position="226"/>
    </location>
</feature>
<feature type="transmembrane region" description="Helical" evidence="1">
    <location>
        <begin position="348"/>
        <end position="371"/>
    </location>
</feature>
<feature type="transmembrane region" description="Helical" evidence="1">
    <location>
        <begin position="152"/>
        <end position="173"/>
    </location>
</feature>
<dbReference type="AlphaFoldDB" id="A0A2W2GZT7"/>
<name>A0A2W2GZT7_9ACTN</name>
<evidence type="ECO:0008006" key="4">
    <source>
        <dbReference type="Google" id="ProtNLM"/>
    </source>
</evidence>
<reference evidence="2 3" key="1">
    <citation type="submission" date="2018-01" db="EMBL/GenBank/DDBJ databases">
        <title>Draft genome sequence of Sphaerisporangium sp. 7K107.</title>
        <authorList>
            <person name="Sahin N."/>
            <person name="Saygin H."/>
            <person name="Ay H."/>
        </authorList>
    </citation>
    <scope>NUCLEOTIDE SEQUENCE [LARGE SCALE GENOMIC DNA]</scope>
    <source>
        <strain evidence="2 3">7K107</strain>
    </source>
</reference>
<sequence length="377" mass="40637">MPHPNAASGLVDDEQPAWDLPVAFAAEVEIVPGNNPGVLLYRKDTGRYFQLGRSSRMFVPHLQKGTTPRFLIQRVSDLFQVQESAAARTVTRFLSEIREMGLLDVPPPAKGLRGRAARALAEIPMGRLVLVRDSSPPTASGRRAAWGSLARIAVGAFVGVIALLAVGVAVLAATRLLDVRALGGASIAIPLVLLLHLTMHEAGHWLACRYYGVTVPEAGIAFWFWILPRPYVDRSHAYRLNRRTPLVVITTSGIVIDALNAGIAGVLAFAADDPTLRALAAAVAYILLMTLAHDINPLLPSDGLHAIEAATGQHAFRRRAIQYLLTLVLRLPSSHHHEFAGRRLRLLYLGYGVLSLGYLAAVALLVARLVASVGGLE</sequence>
<keyword evidence="3" id="KW-1185">Reference proteome</keyword>
<feature type="transmembrane region" description="Helical" evidence="1">
    <location>
        <begin position="246"/>
        <end position="271"/>
    </location>
</feature>
<gene>
    <name evidence="2" type="ORF">C1I98_05900</name>
</gene>
<evidence type="ECO:0000313" key="2">
    <source>
        <dbReference type="EMBL" id="PZG53213.1"/>
    </source>
</evidence>
<organism evidence="2 3">
    <name type="scientific">Spongiactinospora gelatinilytica</name>
    <dbReference type="NCBI Taxonomy" id="2666298"/>
    <lineage>
        <taxon>Bacteria</taxon>
        <taxon>Bacillati</taxon>
        <taxon>Actinomycetota</taxon>
        <taxon>Actinomycetes</taxon>
        <taxon>Streptosporangiales</taxon>
        <taxon>Streptosporangiaceae</taxon>
        <taxon>Spongiactinospora</taxon>
    </lineage>
</organism>
<protein>
    <recommendedName>
        <fullName evidence="4">Peptidase M50</fullName>
    </recommendedName>
</protein>
<keyword evidence="1" id="KW-0812">Transmembrane</keyword>
<dbReference type="EMBL" id="POUA01000027">
    <property type="protein sequence ID" value="PZG53213.1"/>
    <property type="molecule type" value="Genomic_DNA"/>
</dbReference>
<proteinExistence type="predicted"/>
<evidence type="ECO:0000256" key="1">
    <source>
        <dbReference type="SAM" id="Phobius"/>
    </source>
</evidence>
<keyword evidence="1" id="KW-1133">Transmembrane helix</keyword>
<dbReference type="Proteomes" id="UP000248544">
    <property type="component" value="Unassembled WGS sequence"/>
</dbReference>
<accession>A0A2W2GZT7</accession>
<evidence type="ECO:0000313" key="3">
    <source>
        <dbReference type="Proteomes" id="UP000248544"/>
    </source>
</evidence>
<keyword evidence="1" id="KW-0472">Membrane</keyword>